<organism evidence="1 2">
    <name type="scientific">Dictyocaulus viviparus</name>
    <name type="common">Bovine lungworm</name>
    <dbReference type="NCBI Taxonomy" id="29172"/>
    <lineage>
        <taxon>Eukaryota</taxon>
        <taxon>Metazoa</taxon>
        <taxon>Ecdysozoa</taxon>
        <taxon>Nematoda</taxon>
        <taxon>Chromadorea</taxon>
        <taxon>Rhabditida</taxon>
        <taxon>Rhabditina</taxon>
        <taxon>Rhabditomorpha</taxon>
        <taxon>Strongyloidea</taxon>
        <taxon>Metastrongylidae</taxon>
        <taxon>Dictyocaulus</taxon>
    </lineage>
</organism>
<accession>A0A0D8Y9A6</accession>
<name>A0A0D8Y9A6_DICVI</name>
<gene>
    <name evidence="1" type="ORF">DICVIV_01164</name>
</gene>
<evidence type="ECO:0000313" key="2">
    <source>
        <dbReference type="Proteomes" id="UP000053766"/>
    </source>
</evidence>
<reference evidence="2" key="2">
    <citation type="journal article" date="2016" name="Sci. Rep.">
        <title>Dictyocaulus viviparus genome, variome and transcriptome elucidate lungworm biology and support future intervention.</title>
        <authorList>
            <person name="McNulty S.N."/>
            <person name="Strube C."/>
            <person name="Rosa B.A."/>
            <person name="Martin J.C."/>
            <person name="Tyagi R."/>
            <person name="Choi Y.J."/>
            <person name="Wang Q."/>
            <person name="Hallsworth Pepin K."/>
            <person name="Zhang X."/>
            <person name="Ozersky P."/>
            <person name="Wilson R.K."/>
            <person name="Sternberg P.W."/>
            <person name="Gasser R.B."/>
            <person name="Mitreva M."/>
        </authorList>
    </citation>
    <scope>NUCLEOTIDE SEQUENCE [LARGE SCALE GENOMIC DNA]</scope>
    <source>
        <strain evidence="2">HannoverDv2000</strain>
    </source>
</reference>
<dbReference type="EMBL" id="KN716162">
    <property type="protein sequence ID" value="KJH52579.1"/>
    <property type="molecule type" value="Genomic_DNA"/>
</dbReference>
<sequence length="83" mass="9330">MFGATITVFTFASAITTVLAKWPTLRDLLKPSEQLAFRDTLSHLVEFEYRNNAINSDDSVLSKSTSLFPTINQLNSNYSEQVL</sequence>
<evidence type="ECO:0000313" key="1">
    <source>
        <dbReference type="EMBL" id="KJH52579.1"/>
    </source>
</evidence>
<proteinExistence type="predicted"/>
<protein>
    <submittedName>
        <fullName evidence="1">Uncharacterized protein</fullName>
    </submittedName>
</protein>
<dbReference type="Proteomes" id="UP000053766">
    <property type="component" value="Unassembled WGS sequence"/>
</dbReference>
<dbReference type="AlphaFoldDB" id="A0A0D8Y9A6"/>
<keyword evidence="2" id="KW-1185">Reference proteome</keyword>
<reference evidence="1 2" key="1">
    <citation type="submission" date="2013-11" db="EMBL/GenBank/DDBJ databases">
        <title>Draft genome of the bovine lungworm Dictyocaulus viviparus.</title>
        <authorList>
            <person name="Mitreva M."/>
        </authorList>
    </citation>
    <scope>NUCLEOTIDE SEQUENCE [LARGE SCALE GENOMIC DNA]</scope>
    <source>
        <strain evidence="1 2">HannoverDv2000</strain>
    </source>
</reference>